<feature type="region of interest" description="Disordered" evidence="1">
    <location>
        <begin position="114"/>
        <end position="133"/>
    </location>
</feature>
<reference evidence="2" key="1">
    <citation type="journal article" date="2020" name="Fungal Divers.">
        <title>Resolving the Mortierellaceae phylogeny through synthesis of multi-gene phylogenetics and phylogenomics.</title>
        <authorList>
            <person name="Vandepol N."/>
            <person name="Liber J."/>
            <person name="Desiro A."/>
            <person name="Na H."/>
            <person name="Kennedy M."/>
            <person name="Barry K."/>
            <person name="Grigoriev I.V."/>
            <person name="Miller A.N."/>
            <person name="O'Donnell K."/>
            <person name="Stajich J.E."/>
            <person name="Bonito G."/>
        </authorList>
    </citation>
    <scope>NUCLEOTIDE SEQUENCE</scope>
    <source>
        <strain evidence="2">NRRL 28262</strain>
    </source>
</reference>
<feature type="region of interest" description="Disordered" evidence="1">
    <location>
        <begin position="469"/>
        <end position="498"/>
    </location>
</feature>
<keyword evidence="3" id="KW-1185">Reference proteome</keyword>
<dbReference type="AlphaFoldDB" id="A0AAD4HAA0"/>
<evidence type="ECO:0000256" key="1">
    <source>
        <dbReference type="SAM" id="MobiDB-lite"/>
    </source>
</evidence>
<comment type="caution">
    <text evidence="2">The sequence shown here is derived from an EMBL/GenBank/DDBJ whole genome shotgun (WGS) entry which is preliminary data.</text>
</comment>
<feature type="compositionally biased region" description="Pro residues" evidence="1">
    <location>
        <begin position="476"/>
        <end position="488"/>
    </location>
</feature>
<feature type="region of interest" description="Disordered" evidence="1">
    <location>
        <begin position="220"/>
        <end position="244"/>
    </location>
</feature>
<feature type="compositionally biased region" description="Low complexity" evidence="1">
    <location>
        <begin position="76"/>
        <end position="90"/>
    </location>
</feature>
<feature type="region of interest" description="Disordered" evidence="1">
    <location>
        <begin position="306"/>
        <end position="328"/>
    </location>
</feature>
<dbReference type="EMBL" id="JAAAIL010000117">
    <property type="protein sequence ID" value="KAG0279550.1"/>
    <property type="molecule type" value="Genomic_DNA"/>
</dbReference>
<evidence type="ECO:0000313" key="3">
    <source>
        <dbReference type="Proteomes" id="UP001194580"/>
    </source>
</evidence>
<protein>
    <submittedName>
        <fullName evidence="2">Uncharacterized protein</fullName>
    </submittedName>
</protein>
<accession>A0AAD4HAA0</accession>
<evidence type="ECO:0000313" key="2">
    <source>
        <dbReference type="EMBL" id="KAG0279550.1"/>
    </source>
</evidence>
<sequence>MLGTDATVEGMESKWSTALNRLKNSNSKRKKQYKDRLRMNIILEKTVVADEQTAEILTTAKRPIPFHTTSDTQPPTKKVSSKSSTSSSSSNAQPPAAKNYMSDFLRYVADNKPFDHHQQQQQQQQQQQDDEDRPSAWILQSGTNVDAVLIAYAKDLKAEDPVHSFILDTSNPKVMRLFSADDQLEIKALSRPRAPVDPRLVQFLTTLHCTTMSDLRGRLRQNDSDDVTDCGGSGGGGGGDEDLSQQRRVRRWAYSTMLSMADLFEYRDTNGYGTEQKSEQWYNLHIWRMLDDLLLNDPVLSIVRGEASSPASSIRKNQASREPGDRKKMGHRIDGLLFARWENLEVGGCEIGAEEHDTEGAKYLQDGLKLMKLLKDQHDRIQGQRPTVPRLDIETVGLQMLGRTLVVSSMDWCGGSFLRYRREQPVTVPITVAQTKELLRCMSQILAVIARIHRNIDRIRHRHQGSLVDDLSDPFTTPPQSPCPPPTATTPIKKERHQ</sequence>
<name>A0AAD4HAA0_9FUNG</name>
<organism evidence="2 3">
    <name type="scientific">Linnemannia exigua</name>
    <dbReference type="NCBI Taxonomy" id="604196"/>
    <lineage>
        <taxon>Eukaryota</taxon>
        <taxon>Fungi</taxon>
        <taxon>Fungi incertae sedis</taxon>
        <taxon>Mucoromycota</taxon>
        <taxon>Mortierellomycotina</taxon>
        <taxon>Mortierellomycetes</taxon>
        <taxon>Mortierellales</taxon>
        <taxon>Mortierellaceae</taxon>
        <taxon>Linnemannia</taxon>
    </lineage>
</organism>
<dbReference type="Proteomes" id="UP001194580">
    <property type="component" value="Unassembled WGS sequence"/>
</dbReference>
<proteinExistence type="predicted"/>
<gene>
    <name evidence="2" type="ORF">BGZ95_000862</name>
</gene>
<feature type="region of interest" description="Disordered" evidence="1">
    <location>
        <begin position="60"/>
        <end position="97"/>
    </location>
</feature>